<dbReference type="GO" id="GO:0016780">
    <property type="term" value="F:phosphotransferase activity, for other substituted phosphate groups"/>
    <property type="evidence" value="ECO:0007669"/>
    <property type="project" value="InterPro"/>
</dbReference>
<gene>
    <name evidence="2" type="ORF">Prubr_04210</name>
</gene>
<feature type="transmembrane region" description="Helical" evidence="1">
    <location>
        <begin position="122"/>
        <end position="147"/>
    </location>
</feature>
<dbReference type="GO" id="GO:0008654">
    <property type="term" value="P:phospholipid biosynthetic process"/>
    <property type="evidence" value="ECO:0007669"/>
    <property type="project" value="InterPro"/>
</dbReference>
<keyword evidence="1" id="KW-0812">Transmembrane</keyword>
<sequence>MVGTALLNWDDYARTWARLHGGFDPRDASAVVRGWLRLAYRLGRILGRIRVRPTAVTFVGVLLSVGVPFFAPRGVEGPLIAAGFVLLGAVADSADGAVAVVTGRVTRIGYVYDSFADRLGEAAWLVAFWLVGAPGPVVAAAGGLSWLHEYVRARAVGVGMKEIGVVTIGERPSRVSVAIVGLLAAGGIGFVDPDLAAGTMTLATVVWGVIALGGLLQLLGAVRRALGNA</sequence>
<dbReference type="Pfam" id="PF01066">
    <property type="entry name" value="CDP-OH_P_transf"/>
    <property type="match status" value="1"/>
</dbReference>
<feature type="transmembrane region" description="Helical" evidence="1">
    <location>
        <begin position="77"/>
        <end position="101"/>
    </location>
</feature>
<dbReference type="InterPro" id="IPR043130">
    <property type="entry name" value="CDP-OH_PTrfase_TM_dom"/>
</dbReference>
<evidence type="ECO:0000313" key="2">
    <source>
        <dbReference type="EMBL" id="BCJ63400.1"/>
    </source>
</evidence>
<dbReference type="EMBL" id="AP023359">
    <property type="protein sequence ID" value="BCJ63400.1"/>
    <property type="molecule type" value="Genomic_DNA"/>
</dbReference>
<feature type="transmembrane region" description="Helical" evidence="1">
    <location>
        <begin position="200"/>
        <end position="222"/>
    </location>
</feature>
<dbReference type="GO" id="GO:0016020">
    <property type="term" value="C:membrane"/>
    <property type="evidence" value="ECO:0007669"/>
    <property type="project" value="InterPro"/>
</dbReference>
<evidence type="ECO:0000313" key="3">
    <source>
        <dbReference type="Proteomes" id="UP000680866"/>
    </source>
</evidence>
<dbReference type="KEGG" id="pry:Prubr_04210"/>
<evidence type="ECO:0008006" key="4">
    <source>
        <dbReference type="Google" id="ProtNLM"/>
    </source>
</evidence>
<organism evidence="2 3">
    <name type="scientific">Polymorphospora rubra</name>
    <dbReference type="NCBI Taxonomy" id="338584"/>
    <lineage>
        <taxon>Bacteria</taxon>
        <taxon>Bacillati</taxon>
        <taxon>Actinomycetota</taxon>
        <taxon>Actinomycetes</taxon>
        <taxon>Micromonosporales</taxon>
        <taxon>Micromonosporaceae</taxon>
        <taxon>Polymorphospora</taxon>
    </lineage>
</organism>
<dbReference type="Gene3D" id="1.20.120.1760">
    <property type="match status" value="1"/>
</dbReference>
<protein>
    <recommendedName>
        <fullName evidence="4">CDP-alcohol phosphatidyltransferase</fullName>
    </recommendedName>
</protein>
<keyword evidence="1" id="KW-1133">Transmembrane helix</keyword>
<dbReference type="Proteomes" id="UP000680866">
    <property type="component" value="Chromosome"/>
</dbReference>
<evidence type="ECO:0000256" key="1">
    <source>
        <dbReference type="SAM" id="Phobius"/>
    </source>
</evidence>
<dbReference type="RefSeq" id="WP_212821032.1">
    <property type="nucleotide sequence ID" value="NZ_AP023359.1"/>
</dbReference>
<dbReference type="InterPro" id="IPR000462">
    <property type="entry name" value="CDP-OH_P_trans"/>
</dbReference>
<feature type="transmembrane region" description="Helical" evidence="1">
    <location>
        <begin position="51"/>
        <end position="71"/>
    </location>
</feature>
<name>A0A810MSE6_9ACTN</name>
<keyword evidence="3" id="KW-1185">Reference proteome</keyword>
<reference evidence="2" key="1">
    <citation type="submission" date="2020-08" db="EMBL/GenBank/DDBJ databases">
        <title>Whole genome shotgun sequence of Polymorphospora rubra NBRC 101157.</title>
        <authorList>
            <person name="Komaki H."/>
            <person name="Tamura T."/>
        </authorList>
    </citation>
    <scope>NUCLEOTIDE SEQUENCE</scope>
    <source>
        <strain evidence="2">NBRC 101157</strain>
    </source>
</reference>
<proteinExistence type="predicted"/>
<keyword evidence="1" id="KW-0472">Membrane</keyword>
<dbReference type="AlphaFoldDB" id="A0A810MSE6"/>
<accession>A0A810MSE6</accession>